<accession>A0A1W1W4P3</accession>
<dbReference type="OrthoDB" id="885818at2"/>
<evidence type="ECO:0000313" key="2">
    <source>
        <dbReference type="Proteomes" id="UP000192266"/>
    </source>
</evidence>
<dbReference type="EMBL" id="FWWW01000105">
    <property type="protein sequence ID" value="SMC00589.1"/>
    <property type="molecule type" value="Genomic_DNA"/>
</dbReference>
<dbReference type="AlphaFoldDB" id="A0A1W1W4P3"/>
<protein>
    <recommendedName>
        <fullName evidence="3">DUF3575 domain-containing protein</fullName>
    </recommendedName>
</protein>
<organism evidence="1 2">
    <name type="scientific">Hymenobacter roseosalivarius DSM 11622</name>
    <dbReference type="NCBI Taxonomy" id="645990"/>
    <lineage>
        <taxon>Bacteria</taxon>
        <taxon>Pseudomonadati</taxon>
        <taxon>Bacteroidota</taxon>
        <taxon>Cytophagia</taxon>
        <taxon>Cytophagales</taxon>
        <taxon>Hymenobacteraceae</taxon>
        <taxon>Hymenobacter</taxon>
    </lineage>
</organism>
<dbReference type="Proteomes" id="UP000192266">
    <property type="component" value="Unassembled WGS sequence"/>
</dbReference>
<gene>
    <name evidence="1" type="ORF">SAMN00120144_4132</name>
</gene>
<reference evidence="1 2" key="1">
    <citation type="submission" date="2017-04" db="EMBL/GenBank/DDBJ databases">
        <authorList>
            <person name="Afonso C.L."/>
            <person name="Miller P.J."/>
            <person name="Scott M.A."/>
            <person name="Spackman E."/>
            <person name="Goraichik I."/>
            <person name="Dimitrov K.M."/>
            <person name="Suarez D.L."/>
            <person name="Swayne D.E."/>
        </authorList>
    </citation>
    <scope>NUCLEOTIDE SEQUENCE [LARGE SCALE GENOMIC DNA]</scope>
    <source>
        <strain evidence="1 2">DSM 11622</strain>
    </source>
</reference>
<dbReference type="RefSeq" id="WP_084447948.1">
    <property type="nucleotide sequence ID" value="NZ_FWWW01000105.1"/>
</dbReference>
<evidence type="ECO:0008006" key="3">
    <source>
        <dbReference type="Google" id="ProtNLM"/>
    </source>
</evidence>
<name>A0A1W1W4P3_9BACT</name>
<keyword evidence="2" id="KW-1185">Reference proteome</keyword>
<evidence type="ECO:0000313" key="1">
    <source>
        <dbReference type="EMBL" id="SMC00589.1"/>
    </source>
</evidence>
<sequence>MSLQILWPRFVLLGLVVAGTVTDSAASTLADTTLAASRRVVKAGARIGGATGRVAVPQLRYEWQLRPEWSLQVGSGYRRSYSNLGFYRRLRTTYWTTEVTANHYLGRSSAQPLSGWYAGFGLGTVHRTIRDRNSTTPMEEFRSQAWGIEPRIQLGGQATLSRRVALQVYAATTFPYYFERSNVDTTTNPWRLLALELGLSLGYRH</sequence>
<proteinExistence type="predicted"/>